<feature type="domain" description="Blue (type 1) copper" evidence="7">
    <location>
        <begin position="64"/>
        <end position="181"/>
    </location>
</feature>
<dbReference type="PROSITE" id="PS00196">
    <property type="entry name" value="COPPER_BLUE"/>
    <property type="match status" value="1"/>
</dbReference>
<dbReference type="PANTHER" id="PTHR38439">
    <property type="entry name" value="AURACYANIN-B"/>
    <property type="match status" value="1"/>
</dbReference>
<gene>
    <name evidence="8" type="primary">azu</name>
    <name evidence="8" type="ORF">GFH32_03710</name>
</gene>
<name>A0A5Q0QEA1_9SPHI</name>
<dbReference type="InterPro" id="IPR014068">
    <property type="entry name" value="Azurin"/>
</dbReference>
<dbReference type="RefSeq" id="WP_153509801.1">
    <property type="nucleotide sequence ID" value="NZ_CP045652.1"/>
</dbReference>
<keyword evidence="1" id="KW-0813">Transport</keyword>
<reference evidence="8 9" key="1">
    <citation type="submission" date="2019-10" db="EMBL/GenBank/DDBJ databases">
        <authorList>
            <person name="Dong K."/>
        </authorList>
    </citation>
    <scope>NUCLEOTIDE SEQUENCE [LARGE SCALE GENOMIC DNA]</scope>
    <source>
        <strain evidence="9">dk4302</strain>
    </source>
</reference>
<accession>A0A5Q0QEA1</accession>
<dbReference type="InterPro" id="IPR000923">
    <property type="entry name" value="BlueCu_1"/>
</dbReference>
<keyword evidence="2" id="KW-0479">Metal-binding</keyword>
<evidence type="ECO:0000256" key="6">
    <source>
        <dbReference type="SAM" id="SignalP"/>
    </source>
</evidence>
<dbReference type="Pfam" id="PF00127">
    <property type="entry name" value="Copper-bind"/>
    <property type="match status" value="1"/>
</dbReference>
<dbReference type="PROSITE" id="PS51257">
    <property type="entry name" value="PROKAR_LIPOPROTEIN"/>
    <property type="match status" value="1"/>
</dbReference>
<dbReference type="PANTHER" id="PTHR38439:SF2">
    <property type="entry name" value="OUTER MEMBRANE PROTEIN H.8"/>
    <property type="match status" value="1"/>
</dbReference>
<feature type="region of interest" description="Disordered" evidence="5">
    <location>
        <begin position="27"/>
        <end position="46"/>
    </location>
</feature>
<organism evidence="8 9">
    <name type="scientific">Sphingobacterium zhuxiongii</name>
    <dbReference type="NCBI Taxonomy" id="2662364"/>
    <lineage>
        <taxon>Bacteria</taxon>
        <taxon>Pseudomonadati</taxon>
        <taxon>Bacteroidota</taxon>
        <taxon>Sphingobacteriia</taxon>
        <taxon>Sphingobacteriales</taxon>
        <taxon>Sphingobacteriaceae</taxon>
        <taxon>Sphingobacterium</taxon>
    </lineage>
</organism>
<keyword evidence="6" id="KW-0732">Signal</keyword>
<dbReference type="InterPro" id="IPR050845">
    <property type="entry name" value="Cu-binding_ET"/>
</dbReference>
<dbReference type="KEGG" id="sphe:GFH32_03710"/>
<keyword evidence="3" id="KW-0249">Electron transport</keyword>
<evidence type="ECO:0000256" key="4">
    <source>
        <dbReference type="ARBA" id="ARBA00023008"/>
    </source>
</evidence>
<evidence type="ECO:0000256" key="1">
    <source>
        <dbReference type="ARBA" id="ARBA00022448"/>
    </source>
</evidence>
<dbReference type="SUPFAM" id="SSF49503">
    <property type="entry name" value="Cupredoxins"/>
    <property type="match status" value="1"/>
</dbReference>
<dbReference type="InterPro" id="IPR008972">
    <property type="entry name" value="Cupredoxin"/>
</dbReference>
<evidence type="ECO:0000256" key="2">
    <source>
        <dbReference type="ARBA" id="ARBA00022723"/>
    </source>
</evidence>
<evidence type="ECO:0000313" key="8">
    <source>
        <dbReference type="EMBL" id="QGA25480.1"/>
    </source>
</evidence>
<protein>
    <submittedName>
        <fullName evidence="8">Azurin</fullName>
    </submittedName>
</protein>
<dbReference type="NCBIfam" id="TIGR02695">
    <property type="entry name" value="azurin"/>
    <property type="match status" value="1"/>
</dbReference>
<evidence type="ECO:0000259" key="7">
    <source>
        <dbReference type="Pfam" id="PF00127"/>
    </source>
</evidence>
<feature type="chain" id="PRO_5025059593" evidence="6">
    <location>
        <begin position="27"/>
        <end position="183"/>
    </location>
</feature>
<dbReference type="GO" id="GO:0005507">
    <property type="term" value="F:copper ion binding"/>
    <property type="evidence" value="ECO:0007669"/>
    <property type="project" value="InterPro"/>
</dbReference>
<sequence length="183" mass="19783">MNKINTLAIKALAIALFASSCGNSNSNGNDTVENSNQQTETPTVVETPTPIKEELPIATETSNEVTIESNDQMKYNLSEIKVKVSDPVKLTLKHVGQMKKDVMGHNFVLLKLGTDVAAFTSEAMNAKDKDYIPNQKDVIAHTKVIGGGEQDVIEFTLPSVGVYDFICSFPGHAGIMKGKIIAE</sequence>
<dbReference type="GO" id="GO:0009055">
    <property type="term" value="F:electron transfer activity"/>
    <property type="evidence" value="ECO:0007669"/>
    <property type="project" value="InterPro"/>
</dbReference>
<evidence type="ECO:0000256" key="3">
    <source>
        <dbReference type="ARBA" id="ARBA00022982"/>
    </source>
</evidence>
<keyword evidence="9" id="KW-1185">Reference proteome</keyword>
<feature type="signal peptide" evidence="6">
    <location>
        <begin position="1"/>
        <end position="26"/>
    </location>
</feature>
<dbReference type="AlphaFoldDB" id="A0A5Q0QEA1"/>
<dbReference type="InterPro" id="IPR028871">
    <property type="entry name" value="BlueCu_1_BS"/>
</dbReference>
<dbReference type="CDD" id="cd13922">
    <property type="entry name" value="Azurin"/>
    <property type="match status" value="1"/>
</dbReference>
<dbReference type="Gene3D" id="2.60.40.420">
    <property type="entry name" value="Cupredoxins - blue copper proteins"/>
    <property type="match status" value="1"/>
</dbReference>
<keyword evidence="4" id="KW-0186">Copper</keyword>
<dbReference type="Proteomes" id="UP000326921">
    <property type="component" value="Chromosome"/>
</dbReference>
<evidence type="ECO:0000313" key="9">
    <source>
        <dbReference type="Proteomes" id="UP000326921"/>
    </source>
</evidence>
<proteinExistence type="predicted"/>
<dbReference type="EMBL" id="CP045652">
    <property type="protein sequence ID" value="QGA25480.1"/>
    <property type="molecule type" value="Genomic_DNA"/>
</dbReference>
<evidence type="ECO:0000256" key="5">
    <source>
        <dbReference type="SAM" id="MobiDB-lite"/>
    </source>
</evidence>